<dbReference type="SUPFAM" id="SSF57701">
    <property type="entry name" value="Zn2/Cys6 DNA-binding domain"/>
    <property type="match status" value="1"/>
</dbReference>
<dbReference type="InterPro" id="IPR053178">
    <property type="entry name" value="Osmoadaptation_assoc"/>
</dbReference>
<gene>
    <name evidence="3" type="ORF">BN869_000007122_1</name>
</gene>
<feature type="domain" description="Zn(2)-C6 fungal-type" evidence="2">
    <location>
        <begin position="9"/>
        <end position="37"/>
    </location>
</feature>
<evidence type="ECO:0000259" key="2">
    <source>
        <dbReference type="PROSITE" id="PS50048"/>
    </source>
</evidence>
<dbReference type="Pfam" id="PF11951">
    <property type="entry name" value="Fungal_trans_2"/>
    <property type="match status" value="1"/>
</dbReference>
<organism evidence="3">
    <name type="scientific">Bionectria ochroleuca</name>
    <name type="common">Gliocladium roseum</name>
    <dbReference type="NCBI Taxonomy" id="29856"/>
    <lineage>
        <taxon>Eukaryota</taxon>
        <taxon>Fungi</taxon>
        <taxon>Dikarya</taxon>
        <taxon>Ascomycota</taxon>
        <taxon>Pezizomycotina</taxon>
        <taxon>Sordariomycetes</taxon>
        <taxon>Hypocreomycetidae</taxon>
        <taxon>Hypocreales</taxon>
        <taxon>Bionectriaceae</taxon>
        <taxon>Clonostachys</taxon>
    </lineage>
</organism>
<dbReference type="InterPro" id="IPR001138">
    <property type="entry name" value="Zn2Cys6_DnaBD"/>
</dbReference>
<dbReference type="PROSITE" id="PS50048">
    <property type="entry name" value="ZN2_CY6_FUNGAL_2"/>
    <property type="match status" value="1"/>
</dbReference>
<proteinExistence type="predicted"/>
<protein>
    <recommendedName>
        <fullName evidence="2">Zn(2)-C6 fungal-type domain-containing protein</fullName>
    </recommendedName>
</protein>
<accession>A0A0B7K1J6</accession>
<evidence type="ECO:0000313" key="3">
    <source>
        <dbReference type="EMBL" id="CEO51064.1"/>
    </source>
</evidence>
<reference evidence="3" key="1">
    <citation type="submission" date="2015-01" db="EMBL/GenBank/DDBJ databases">
        <authorList>
            <person name="Durling Mikael"/>
        </authorList>
    </citation>
    <scope>NUCLEOTIDE SEQUENCE</scope>
</reference>
<dbReference type="GO" id="GO:0008270">
    <property type="term" value="F:zinc ion binding"/>
    <property type="evidence" value="ECO:0007669"/>
    <property type="project" value="InterPro"/>
</dbReference>
<dbReference type="InterPro" id="IPR021858">
    <property type="entry name" value="Fun_TF"/>
</dbReference>
<dbReference type="AlphaFoldDB" id="A0A0B7K1J6"/>
<keyword evidence="1" id="KW-0539">Nucleus</keyword>
<name>A0A0B7K1J6_BIOOC</name>
<sequence>MPGVPKSAGCRTCKQRRIKCDETWPTCAQCKHMNVKCPGPTSLIKFIVHKTSDVSSGKTGSPQANHSGSSLRLRKVQYAKVDDESAGYGLLQATPRSNPTTVADRVGLRLVGNMERGRIGVAGIYMTYLPELPKRLARSPCLRDSTDLFCSAWSSFRRRDPQQGGLMGMPQYGKALRSLGRALLNDQHRDVETLAAMVLLERTSRLFNRDPHQTGIHLKAIREVFRQRGPPNVKDELDVAATNEVHGLLLRDDSRNEENAFLYKSPWKEALSHCADHMVPLNDVRPYLIDDVWVLYGCSKQLYGLLPGFQHACRYSPATEAAAQALQICDQLQGLREALKDKPLKLWEKAFEAGVITKTPDDESITRYKYSFDSVFLASMYQKILLVRLAIMRMIRNLVDIWGAPDMTLSTEFREVSVYVWKMIPYVRSLESVIAIDMVRPIFFSYEAANSEEKEYLLDSILEIDDNIGRYPKDRKELEDTLKNADQILSYFADDSI</sequence>
<dbReference type="Pfam" id="PF00172">
    <property type="entry name" value="Zn_clus"/>
    <property type="match status" value="1"/>
</dbReference>
<dbReference type="GO" id="GO:0000981">
    <property type="term" value="F:DNA-binding transcription factor activity, RNA polymerase II-specific"/>
    <property type="evidence" value="ECO:0007669"/>
    <property type="project" value="InterPro"/>
</dbReference>
<dbReference type="PROSITE" id="PS00463">
    <property type="entry name" value="ZN2_CY6_FUNGAL_1"/>
    <property type="match status" value="1"/>
</dbReference>
<dbReference type="Gene3D" id="4.10.240.10">
    <property type="entry name" value="Zn(2)-C6 fungal-type DNA-binding domain"/>
    <property type="match status" value="1"/>
</dbReference>
<dbReference type="EMBL" id="CDPU01000021">
    <property type="protein sequence ID" value="CEO51064.1"/>
    <property type="molecule type" value="Genomic_DNA"/>
</dbReference>
<evidence type="ECO:0000256" key="1">
    <source>
        <dbReference type="ARBA" id="ARBA00023242"/>
    </source>
</evidence>
<dbReference type="CDD" id="cd00067">
    <property type="entry name" value="GAL4"/>
    <property type="match status" value="1"/>
</dbReference>
<dbReference type="InterPro" id="IPR036864">
    <property type="entry name" value="Zn2-C6_fun-type_DNA-bd_sf"/>
</dbReference>
<dbReference type="PANTHER" id="PTHR38111:SF6">
    <property type="entry name" value="FINGER DOMAIN PROTEIN, PUTATIVE (AFU_ORTHOLOGUE AFUA_8G01940)-RELATED"/>
    <property type="match status" value="1"/>
</dbReference>
<dbReference type="SMART" id="SM00066">
    <property type="entry name" value="GAL4"/>
    <property type="match status" value="1"/>
</dbReference>
<dbReference type="PANTHER" id="PTHR38111">
    <property type="entry name" value="ZN(2)-C6 FUNGAL-TYPE DOMAIN-CONTAINING PROTEIN-RELATED"/>
    <property type="match status" value="1"/>
</dbReference>